<dbReference type="Gene3D" id="3.30.110.90">
    <property type="entry name" value="Amidohydrolase"/>
    <property type="match status" value="1"/>
</dbReference>
<dbReference type="Gene3D" id="3.40.50.10910">
    <property type="entry name" value="Amidohydrolase"/>
    <property type="match status" value="1"/>
</dbReference>
<dbReference type="PROSITE" id="PS51257">
    <property type="entry name" value="PROKAR_LIPOPROTEIN"/>
    <property type="match status" value="1"/>
</dbReference>
<dbReference type="InterPro" id="IPR006680">
    <property type="entry name" value="Amidohydro-rel"/>
</dbReference>
<sequence>MNKIMFLITVVFLFGCNSDRNVEYDLLISNVNLIDGTGNAIQKEVSVGLTNGKIMAIGKGSIGMGKEMIDGTEKYLIPGLFDCHIHTSDYERDFPIYVHYGVTSVFVTGGSLCTDEYYAEMRQRGNQDSIPAPHVFHTSQHFSMEGRHPVKTYKGNWVDGETVFLLKDTLQIEELVKSVSKNPIVGIKLTIEDGPHPPMVERMPQAFINKVQEEATKNGTDVFAHVSDNVELEMALDAGIQNFVHWTGIDIDFQKDTLLLKKLYAIEPSFITTLTIDKGFLYPLFPEWVEAVRQEGIFDEADLEKANDSGYIARSNDNIKFWRYYLQKEDIGLTDIASFQVDDIKKLQKKAINFALGTDTGTFVLPGYSLHEEMLLFELGGMDRMEIIKMATLNAAKMMKAQDSLGSIEIGKMADMVLLDNNPLENIENTLHIHTVIKNGVVQKRLD</sequence>
<dbReference type="InterPro" id="IPR032466">
    <property type="entry name" value="Metal_Hydrolase"/>
</dbReference>
<reference evidence="2 3" key="1">
    <citation type="submission" date="2024-01" db="EMBL/GenBank/DDBJ databases">
        <title>Maribacter spp. originated from different algae showed divergent polysaccharides utilization ability.</title>
        <authorList>
            <person name="Wang H."/>
            <person name="Wu Y."/>
        </authorList>
    </citation>
    <scope>NUCLEOTIDE SEQUENCE [LARGE SCALE GENOMIC DNA]</scope>
    <source>
        <strain evidence="2 3">PR1</strain>
    </source>
</reference>
<proteinExistence type="predicted"/>
<dbReference type="SUPFAM" id="SSF51556">
    <property type="entry name" value="Metallo-dependent hydrolases"/>
    <property type="match status" value="1"/>
</dbReference>
<dbReference type="PANTHER" id="PTHR43135">
    <property type="entry name" value="ALPHA-D-RIBOSE 1-METHYLPHOSPHONATE 5-TRIPHOSPHATE DIPHOSPHATASE"/>
    <property type="match status" value="1"/>
</dbReference>
<organism evidence="2 3">
    <name type="scientific">Maribacter cobaltidurans</name>
    <dbReference type="NCBI Taxonomy" id="1178778"/>
    <lineage>
        <taxon>Bacteria</taxon>
        <taxon>Pseudomonadati</taxon>
        <taxon>Bacteroidota</taxon>
        <taxon>Flavobacteriia</taxon>
        <taxon>Flavobacteriales</taxon>
        <taxon>Flavobacteriaceae</taxon>
        <taxon>Maribacter</taxon>
    </lineage>
</organism>
<dbReference type="InterPro" id="IPR011059">
    <property type="entry name" value="Metal-dep_hydrolase_composite"/>
</dbReference>
<gene>
    <name evidence="2" type="ORF">V1I91_11070</name>
</gene>
<evidence type="ECO:0000259" key="1">
    <source>
        <dbReference type="Pfam" id="PF01979"/>
    </source>
</evidence>
<evidence type="ECO:0000313" key="3">
    <source>
        <dbReference type="Proteomes" id="UP001356308"/>
    </source>
</evidence>
<dbReference type="EMBL" id="JAZDDG010000005">
    <property type="protein sequence ID" value="MEE1976613.1"/>
    <property type="molecule type" value="Genomic_DNA"/>
</dbReference>
<dbReference type="RefSeq" id="WP_272651314.1">
    <property type="nucleotide sequence ID" value="NZ_JAZDDG010000005.1"/>
</dbReference>
<evidence type="ECO:0000313" key="2">
    <source>
        <dbReference type="EMBL" id="MEE1976613.1"/>
    </source>
</evidence>
<keyword evidence="3" id="KW-1185">Reference proteome</keyword>
<name>A0ABU7IUH6_9FLAO</name>
<dbReference type="Pfam" id="PF01979">
    <property type="entry name" value="Amidohydro_1"/>
    <property type="match status" value="1"/>
</dbReference>
<dbReference type="Gene3D" id="1.20.58.520">
    <property type="entry name" value="Amidohydrolase"/>
    <property type="match status" value="1"/>
</dbReference>
<protein>
    <submittedName>
        <fullName evidence="2">Amidohydrolase family protein</fullName>
    </submittedName>
</protein>
<dbReference type="Proteomes" id="UP001356308">
    <property type="component" value="Unassembled WGS sequence"/>
</dbReference>
<dbReference type="PANTHER" id="PTHR43135:SF3">
    <property type="entry name" value="ALPHA-D-RIBOSE 1-METHYLPHOSPHONATE 5-TRIPHOSPHATE DIPHOSPHATASE"/>
    <property type="match status" value="1"/>
</dbReference>
<dbReference type="SUPFAM" id="SSF51338">
    <property type="entry name" value="Composite domain of metallo-dependent hydrolases"/>
    <property type="match status" value="1"/>
</dbReference>
<accession>A0ABU7IUH6</accession>
<dbReference type="InterPro" id="IPR051781">
    <property type="entry name" value="Metallo-dep_Hydrolase"/>
</dbReference>
<comment type="caution">
    <text evidence="2">The sequence shown here is derived from an EMBL/GenBank/DDBJ whole genome shotgun (WGS) entry which is preliminary data.</text>
</comment>
<dbReference type="Gene3D" id="2.30.40.10">
    <property type="entry name" value="Urease, subunit C, domain 1"/>
    <property type="match status" value="1"/>
</dbReference>
<feature type="domain" description="Amidohydrolase-related" evidence="1">
    <location>
        <begin position="76"/>
        <end position="441"/>
    </location>
</feature>